<evidence type="ECO:0000313" key="2">
    <source>
        <dbReference type="EMBL" id="KAJ1348756.1"/>
    </source>
</evidence>
<dbReference type="Proteomes" id="UP001196413">
    <property type="component" value="Unassembled WGS sequence"/>
</dbReference>
<protein>
    <submittedName>
        <fullName evidence="2">Uncharacterized protein</fullName>
    </submittedName>
</protein>
<dbReference type="EMBL" id="JAHQIW010000557">
    <property type="protein sequence ID" value="KAJ1348756.1"/>
    <property type="molecule type" value="Genomic_DNA"/>
</dbReference>
<gene>
    <name evidence="2" type="ORF">KIN20_004142</name>
</gene>
<feature type="region of interest" description="Disordered" evidence="1">
    <location>
        <begin position="1"/>
        <end position="21"/>
    </location>
</feature>
<evidence type="ECO:0000313" key="3">
    <source>
        <dbReference type="Proteomes" id="UP001196413"/>
    </source>
</evidence>
<sequence>MSIWSEADRQKTQLSNDEEIKPLNNEVFGADICEEAESVLTSSQDMMMAGGGGLIDQLSEMVVSDRHQSGELDDTRKVCS</sequence>
<comment type="caution">
    <text evidence="2">The sequence shown here is derived from an EMBL/GenBank/DDBJ whole genome shotgun (WGS) entry which is preliminary data.</text>
</comment>
<reference evidence="2" key="1">
    <citation type="submission" date="2021-06" db="EMBL/GenBank/DDBJ databases">
        <title>Parelaphostrongylus tenuis whole genome reference sequence.</title>
        <authorList>
            <person name="Garwood T.J."/>
            <person name="Larsen P.A."/>
            <person name="Fountain-Jones N.M."/>
            <person name="Garbe J.R."/>
            <person name="Macchietto M.G."/>
            <person name="Kania S.A."/>
            <person name="Gerhold R.W."/>
            <person name="Richards J.E."/>
            <person name="Wolf T.M."/>
        </authorList>
    </citation>
    <scope>NUCLEOTIDE SEQUENCE</scope>
    <source>
        <strain evidence="2">MNPRO001-30</strain>
        <tissue evidence="2">Meninges</tissue>
    </source>
</reference>
<dbReference type="AlphaFoldDB" id="A0AAD5MGK6"/>
<keyword evidence="3" id="KW-1185">Reference proteome</keyword>
<proteinExistence type="predicted"/>
<feature type="compositionally biased region" description="Basic and acidic residues" evidence="1">
    <location>
        <begin position="1"/>
        <end position="11"/>
    </location>
</feature>
<accession>A0AAD5MGK6</accession>
<organism evidence="2 3">
    <name type="scientific">Parelaphostrongylus tenuis</name>
    <name type="common">Meningeal worm</name>
    <dbReference type="NCBI Taxonomy" id="148309"/>
    <lineage>
        <taxon>Eukaryota</taxon>
        <taxon>Metazoa</taxon>
        <taxon>Ecdysozoa</taxon>
        <taxon>Nematoda</taxon>
        <taxon>Chromadorea</taxon>
        <taxon>Rhabditida</taxon>
        <taxon>Rhabditina</taxon>
        <taxon>Rhabditomorpha</taxon>
        <taxon>Strongyloidea</taxon>
        <taxon>Metastrongylidae</taxon>
        <taxon>Parelaphostrongylus</taxon>
    </lineage>
</organism>
<evidence type="ECO:0000256" key="1">
    <source>
        <dbReference type="SAM" id="MobiDB-lite"/>
    </source>
</evidence>
<name>A0AAD5MGK6_PARTN</name>